<evidence type="ECO:0000313" key="3">
    <source>
        <dbReference type="Proteomes" id="UP001642540"/>
    </source>
</evidence>
<feature type="transmembrane region" description="Helical" evidence="1">
    <location>
        <begin position="113"/>
        <end position="132"/>
    </location>
</feature>
<accession>A0ABP1RCY5</accession>
<comment type="caution">
    <text evidence="2">The sequence shown here is derived from an EMBL/GenBank/DDBJ whole genome shotgun (WGS) entry which is preliminary data.</text>
</comment>
<reference evidence="2 3" key="1">
    <citation type="submission" date="2024-08" db="EMBL/GenBank/DDBJ databases">
        <authorList>
            <person name="Cucini C."/>
            <person name="Frati F."/>
        </authorList>
    </citation>
    <scope>NUCLEOTIDE SEQUENCE [LARGE SCALE GENOMIC DNA]</scope>
</reference>
<gene>
    <name evidence="2" type="ORF">ODALV1_LOCUS19798</name>
</gene>
<dbReference type="EMBL" id="CAXLJM020000068">
    <property type="protein sequence ID" value="CAL8122426.1"/>
    <property type="molecule type" value="Genomic_DNA"/>
</dbReference>
<evidence type="ECO:0000313" key="2">
    <source>
        <dbReference type="EMBL" id="CAL8122426.1"/>
    </source>
</evidence>
<sequence>MVTNITGVSSVIHLIVQLIKSIFDNCVPVYDTIIIIQQILQKIIPIPLILNQDFRFEWNYAFRKRKFILFHDELSSLPWSCGKILIHFTFVIISAHLLRLITTPSLGNASDMALYVLAWVIWLEGVIAITTLEQSANDFAFLLNELLNITMTMRMSESLSVIIFMGKQVDIAKFAAMAASAAMTVIPLVALFLPLIVSKDPANLIVSSVFAYLDINPTNKLTTQILAALLLGPTAAIGSVAVLQAILVDMMLIIVCLNVVRSSYSVSLKMMDKGTHRTRFNSINTNRLNSPQSRRNLLIFIPQGKRSLWECLKRYNQLVILFEMANTCEAVYIPVLIFVGIVLCITPLYILIKLRNETHITLLIACFIFFLAVAFVTWFLLCMVGQISKESDEFLRRCRKRVKSRYERARLAAVSHIHARIGDMGNIHPGTQLTVFNIILNYTVTVVLL</sequence>
<feature type="transmembrane region" description="Helical" evidence="1">
    <location>
        <begin position="330"/>
        <end position="352"/>
    </location>
</feature>
<evidence type="ECO:0008006" key="4">
    <source>
        <dbReference type="Google" id="ProtNLM"/>
    </source>
</evidence>
<protein>
    <recommendedName>
        <fullName evidence="4">Odorant receptor</fullName>
    </recommendedName>
</protein>
<organism evidence="2 3">
    <name type="scientific">Orchesella dallaii</name>
    <dbReference type="NCBI Taxonomy" id="48710"/>
    <lineage>
        <taxon>Eukaryota</taxon>
        <taxon>Metazoa</taxon>
        <taxon>Ecdysozoa</taxon>
        <taxon>Arthropoda</taxon>
        <taxon>Hexapoda</taxon>
        <taxon>Collembola</taxon>
        <taxon>Entomobryomorpha</taxon>
        <taxon>Entomobryoidea</taxon>
        <taxon>Orchesellidae</taxon>
        <taxon>Orchesellinae</taxon>
        <taxon>Orchesella</taxon>
    </lineage>
</organism>
<evidence type="ECO:0000256" key="1">
    <source>
        <dbReference type="SAM" id="Phobius"/>
    </source>
</evidence>
<feature type="transmembrane region" description="Helical" evidence="1">
    <location>
        <begin position="84"/>
        <end position="101"/>
    </location>
</feature>
<keyword evidence="1" id="KW-0472">Membrane</keyword>
<feature type="transmembrane region" description="Helical" evidence="1">
    <location>
        <begin position="358"/>
        <end position="381"/>
    </location>
</feature>
<feature type="transmembrane region" description="Helical" evidence="1">
    <location>
        <begin position="236"/>
        <end position="260"/>
    </location>
</feature>
<keyword evidence="3" id="KW-1185">Reference proteome</keyword>
<feature type="transmembrane region" description="Helical" evidence="1">
    <location>
        <begin position="174"/>
        <end position="197"/>
    </location>
</feature>
<keyword evidence="1" id="KW-0812">Transmembrane</keyword>
<keyword evidence="1" id="KW-1133">Transmembrane helix</keyword>
<dbReference type="Proteomes" id="UP001642540">
    <property type="component" value="Unassembled WGS sequence"/>
</dbReference>
<proteinExistence type="predicted"/>
<name>A0ABP1RCY5_9HEXA</name>